<dbReference type="Proteomes" id="UP000077519">
    <property type="component" value="Unassembled WGS sequence"/>
</dbReference>
<evidence type="ECO:0000313" key="1">
    <source>
        <dbReference type="EMBL" id="OAK53816.1"/>
    </source>
</evidence>
<sequence>MPVRRKLDGLRIAHLDVGLHVVSAGEGKIFTADLAVMAMLQRGYGVLDALIDAVDNYNMHAAAPLLRLQLDTLFRVSYMANHAEADSLAIRLLNGEEFRSMRDADGKKLTDGRLQELAAAHHDWAIAVYRETSGWVHFSLSHMKATTQTGDDGSIFMGIPLRPTVLPVSLWLEVLGAAVQATDEIFEYVRRWAETKAHSARRIRDANT</sequence>
<gene>
    <name evidence="1" type="ORF">A3K89_22110</name>
</gene>
<name>A0A177YE40_9NOCA</name>
<reference evidence="1 2" key="1">
    <citation type="submission" date="2016-03" db="EMBL/GenBank/DDBJ databases">
        <title>Genome sequence of Rhodococcus kyotonensis KB10.</title>
        <authorList>
            <person name="Jeong H."/>
            <person name="Hong C.E."/>
            <person name="Jo S.H."/>
            <person name="Park J.M."/>
        </authorList>
    </citation>
    <scope>NUCLEOTIDE SEQUENCE [LARGE SCALE GENOMIC DNA]</scope>
    <source>
        <strain evidence="1 2">KB10</strain>
    </source>
</reference>
<accession>A0A177YE40</accession>
<protein>
    <submittedName>
        <fullName evidence="1">Uncharacterized protein</fullName>
    </submittedName>
</protein>
<evidence type="ECO:0000313" key="2">
    <source>
        <dbReference type="Proteomes" id="UP000077519"/>
    </source>
</evidence>
<keyword evidence="2" id="KW-1185">Reference proteome</keyword>
<dbReference type="EMBL" id="LVHI01000015">
    <property type="protein sequence ID" value="OAK53816.1"/>
    <property type="molecule type" value="Genomic_DNA"/>
</dbReference>
<comment type="caution">
    <text evidence="1">The sequence shown here is derived from an EMBL/GenBank/DDBJ whole genome shotgun (WGS) entry which is preliminary data.</text>
</comment>
<organism evidence="1 2">
    <name type="scientific">Rhodococcoides kyotonense</name>
    <dbReference type="NCBI Taxonomy" id="398843"/>
    <lineage>
        <taxon>Bacteria</taxon>
        <taxon>Bacillati</taxon>
        <taxon>Actinomycetota</taxon>
        <taxon>Actinomycetes</taxon>
        <taxon>Mycobacteriales</taxon>
        <taxon>Nocardiaceae</taxon>
        <taxon>Rhodococcoides</taxon>
    </lineage>
</organism>
<dbReference type="AlphaFoldDB" id="A0A177YE40"/>
<proteinExistence type="predicted"/>